<dbReference type="EMBL" id="JARJCW010000020">
    <property type="protein sequence ID" value="KAJ7214103.1"/>
    <property type="molecule type" value="Genomic_DNA"/>
</dbReference>
<feature type="compositionally biased region" description="Low complexity" evidence="1">
    <location>
        <begin position="62"/>
        <end position="81"/>
    </location>
</feature>
<comment type="caution">
    <text evidence="2">The sequence shown here is derived from an EMBL/GenBank/DDBJ whole genome shotgun (WGS) entry which is preliminary data.</text>
</comment>
<keyword evidence="3" id="KW-1185">Reference proteome</keyword>
<evidence type="ECO:0000256" key="1">
    <source>
        <dbReference type="SAM" id="MobiDB-lite"/>
    </source>
</evidence>
<proteinExistence type="predicted"/>
<feature type="region of interest" description="Disordered" evidence="1">
    <location>
        <begin position="1"/>
        <end position="114"/>
    </location>
</feature>
<dbReference type="AlphaFoldDB" id="A0AAD6YJ47"/>
<feature type="compositionally biased region" description="Acidic residues" evidence="1">
    <location>
        <begin position="522"/>
        <end position="531"/>
    </location>
</feature>
<feature type="compositionally biased region" description="Low complexity" evidence="1">
    <location>
        <begin position="17"/>
        <end position="37"/>
    </location>
</feature>
<evidence type="ECO:0000313" key="3">
    <source>
        <dbReference type="Proteomes" id="UP001219525"/>
    </source>
</evidence>
<accession>A0AAD6YJ47</accession>
<dbReference type="Proteomes" id="UP001219525">
    <property type="component" value="Unassembled WGS sequence"/>
</dbReference>
<feature type="compositionally biased region" description="Gly residues" evidence="1">
    <location>
        <begin position="317"/>
        <end position="345"/>
    </location>
</feature>
<feature type="compositionally biased region" description="Polar residues" evidence="1">
    <location>
        <begin position="105"/>
        <end position="114"/>
    </location>
</feature>
<organism evidence="2 3">
    <name type="scientific">Mycena pura</name>
    <dbReference type="NCBI Taxonomy" id="153505"/>
    <lineage>
        <taxon>Eukaryota</taxon>
        <taxon>Fungi</taxon>
        <taxon>Dikarya</taxon>
        <taxon>Basidiomycota</taxon>
        <taxon>Agaricomycotina</taxon>
        <taxon>Agaricomycetes</taxon>
        <taxon>Agaricomycetidae</taxon>
        <taxon>Agaricales</taxon>
        <taxon>Marasmiineae</taxon>
        <taxon>Mycenaceae</taxon>
        <taxon>Mycena</taxon>
    </lineage>
</organism>
<feature type="region of interest" description="Disordered" evidence="1">
    <location>
        <begin position="315"/>
        <end position="379"/>
    </location>
</feature>
<evidence type="ECO:0000313" key="2">
    <source>
        <dbReference type="EMBL" id="KAJ7214103.1"/>
    </source>
</evidence>
<name>A0AAD6YJ47_9AGAR</name>
<reference evidence="2" key="1">
    <citation type="submission" date="2023-03" db="EMBL/GenBank/DDBJ databases">
        <title>Massive genome expansion in bonnet fungi (Mycena s.s.) driven by repeated elements and novel gene families across ecological guilds.</title>
        <authorList>
            <consortium name="Lawrence Berkeley National Laboratory"/>
            <person name="Harder C.B."/>
            <person name="Miyauchi S."/>
            <person name="Viragh M."/>
            <person name="Kuo A."/>
            <person name="Thoen E."/>
            <person name="Andreopoulos B."/>
            <person name="Lu D."/>
            <person name="Skrede I."/>
            <person name="Drula E."/>
            <person name="Henrissat B."/>
            <person name="Morin E."/>
            <person name="Kohler A."/>
            <person name="Barry K."/>
            <person name="LaButti K."/>
            <person name="Morin E."/>
            <person name="Salamov A."/>
            <person name="Lipzen A."/>
            <person name="Mereny Z."/>
            <person name="Hegedus B."/>
            <person name="Baldrian P."/>
            <person name="Stursova M."/>
            <person name="Weitz H."/>
            <person name="Taylor A."/>
            <person name="Grigoriev I.V."/>
            <person name="Nagy L.G."/>
            <person name="Martin F."/>
            <person name="Kauserud H."/>
        </authorList>
    </citation>
    <scope>NUCLEOTIDE SEQUENCE</scope>
    <source>
        <strain evidence="2">9144</strain>
    </source>
</reference>
<feature type="region of interest" description="Disordered" evidence="1">
    <location>
        <begin position="508"/>
        <end position="541"/>
    </location>
</feature>
<protein>
    <submittedName>
        <fullName evidence="2">Uncharacterized protein</fullName>
    </submittedName>
</protein>
<sequence length="546" mass="57171">MTSDDGEWQTVSKKAKATSIATSPSTSSSPATSSRSAHLQLSPCPTPSAPDLSAGKKGKVRAVVPVTNSSSSSSTSPATPVLFSARPTRSPLNSSSDKHVPCPQVGTSTHSRDCSSLASDLSAKNDVLWSDSPMKIPAIIFVPGVPQSQSDPLDLSGLAPELAVAKAAIGKQPAGGKGNRAGHFYLAHSLDGDLVLAWAISSCGETVEEKKQYLSELSPQSTRRVLPLDPVSHAGYAAADLILHPLAPHVATLTFNIPNSDPKQYIRGFLLLAAEATLPVIRLKYCASCSFPIKPSQGVYLEFYSLLLAEEEAEAAGAGGGGPGSDGPESGGAGDPENGPGGNGFGDHDDLGEGGGDEDPEGDSAHGRGGGWSAAARQAAGGRAPSMGAIYDAPADWEVHEMYESLMSYAELQGTVFSWMQGRGVWEDPSVPALRPLDLDEEEDIDWDFLPPFPDDYPLCPTTDMGVAADTTGIDISFANTLVPSTSDGTLAAGDETPVNDDDNVCCGHDDDNVFGQTNREENEDVDDNDSDSDRWTRSSYHARLV</sequence>
<gene>
    <name evidence="2" type="ORF">GGX14DRAFT_563691</name>
</gene>
<feature type="compositionally biased region" description="Acidic residues" evidence="1">
    <location>
        <begin position="352"/>
        <end position="362"/>
    </location>
</feature>